<proteinExistence type="predicted"/>
<dbReference type="RefSeq" id="WP_139135807.1">
    <property type="nucleotide sequence ID" value="NZ_BMMJ01000003.1"/>
</dbReference>
<dbReference type="OrthoDB" id="3871904at2"/>
<feature type="transmembrane region" description="Helical" evidence="2">
    <location>
        <begin position="107"/>
        <end position="127"/>
    </location>
</feature>
<feature type="region of interest" description="Disordered" evidence="1">
    <location>
        <begin position="191"/>
        <end position="218"/>
    </location>
</feature>
<reference evidence="3 4" key="1">
    <citation type="submission" date="2016-06" db="EMBL/GenBank/DDBJ databases">
        <authorList>
            <person name="Kjaerup R.B."/>
            <person name="Dalgaard T.S."/>
            <person name="Juul-Madsen H.R."/>
        </authorList>
    </citation>
    <scope>NUCLEOTIDE SEQUENCE [LARGE SCALE GENOMIC DNA]</scope>
    <source>
        <strain evidence="3 4">DSM 45577</strain>
    </source>
</reference>
<evidence type="ECO:0000313" key="3">
    <source>
        <dbReference type="EMBL" id="SCL65666.1"/>
    </source>
</evidence>
<feature type="transmembrane region" description="Helical" evidence="2">
    <location>
        <begin position="71"/>
        <end position="95"/>
    </location>
</feature>
<accession>A0A1C6VH51</accession>
<dbReference type="Proteomes" id="UP000198937">
    <property type="component" value="Unassembled WGS sequence"/>
</dbReference>
<protein>
    <submittedName>
        <fullName evidence="3">Uncharacterized protein</fullName>
    </submittedName>
</protein>
<evidence type="ECO:0000313" key="4">
    <source>
        <dbReference type="Proteomes" id="UP000198937"/>
    </source>
</evidence>
<name>A0A1C6VH51_9ACTN</name>
<feature type="region of interest" description="Disordered" evidence="1">
    <location>
        <begin position="35"/>
        <end position="55"/>
    </location>
</feature>
<feature type="transmembrane region" description="Helical" evidence="2">
    <location>
        <begin position="157"/>
        <end position="178"/>
    </location>
</feature>
<keyword evidence="4" id="KW-1185">Reference proteome</keyword>
<keyword evidence="2" id="KW-0812">Transmembrane</keyword>
<dbReference type="EMBL" id="FMIA01000002">
    <property type="protein sequence ID" value="SCL65666.1"/>
    <property type="molecule type" value="Genomic_DNA"/>
</dbReference>
<keyword evidence="2" id="KW-0472">Membrane</keyword>
<gene>
    <name evidence="3" type="ORF">GA0070617_5831</name>
</gene>
<organism evidence="3 4">
    <name type="scientific">Micromonospora yangpuensis</name>
    <dbReference type="NCBI Taxonomy" id="683228"/>
    <lineage>
        <taxon>Bacteria</taxon>
        <taxon>Bacillati</taxon>
        <taxon>Actinomycetota</taxon>
        <taxon>Actinomycetes</taxon>
        <taxon>Micromonosporales</taxon>
        <taxon>Micromonosporaceae</taxon>
        <taxon>Micromonospora</taxon>
    </lineage>
</organism>
<feature type="compositionally biased region" description="Pro residues" evidence="1">
    <location>
        <begin position="39"/>
        <end position="55"/>
    </location>
</feature>
<evidence type="ECO:0000256" key="2">
    <source>
        <dbReference type="SAM" id="Phobius"/>
    </source>
</evidence>
<sequence length="372" mass="38627">MRCVTCGADTDAVLPTCQRCGSALPGAAAVPQVQSPAHPVGPVPPVPPGATEPPVVPSASPGSAVAAPVPWWDLLLCAVLLVAWLLVVLLLAFARGARDLSLVPDRLALWHHLLAALAVAVYLVSAVRGVPETPGHTLARNIRGSGRAGDLARAVRLLLPSLLVTVVVALIAGVTVPLPAKVSGPVVTATPPPAADPVPVDTTPAPAPSAMTASAPETLTGIDDPDARRLAQAVAVDALLSESINSRSDLAVGIAAVGQCRDLERSLGLLEGVTERRRDQRDQAKALDVDALADGSAMRSHLVSAFSYAGDADAAYAAWARRSIRSGCSLDANWRRGNQLSERAQRAKSEFLRRWNPIASSCGLPTRTTKEI</sequence>
<dbReference type="STRING" id="683228.GA0070617_5831"/>
<evidence type="ECO:0000256" key="1">
    <source>
        <dbReference type="SAM" id="MobiDB-lite"/>
    </source>
</evidence>
<feature type="compositionally biased region" description="Low complexity" evidence="1">
    <location>
        <begin position="197"/>
        <end position="218"/>
    </location>
</feature>
<dbReference type="AlphaFoldDB" id="A0A1C6VH51"/>
<keyword evidence="2" id="KW-1133">Transmembrane helix</keyword>